<gene>
    <name evidence="4" type="ORF">FEF34_06385</name>
</gene>
<keyword evidence="5" id="KW-1185">Reference proteome</keyword>
<dbReference type="Pfam" id="PF00440">
    <property type="entry name" value="TetR_N"/>
    <property type="match status" value="1"/>
</dbReference>
<dbReference type="PROSITE" id="PS50977">
    <property type="entry name" value="HTH_TETR_2"/>
    <property type="match status" value="1"/>
</dbReference>
<organism evidence="4 5">
    <name type="scientific">Streptomyces marianii</name>
    <dbReference type="NCBI Taxonomy" id="1817406"/>
    <lineage>
        <taxon>Bacteria</taxon>
        <taxon>Bacillati</taxon>
        <taxon>Actinomycetota</taxon>
        <taxon>Actinomycetes</taxon>
        <taxon>Kitasatosporales</taxon>
        <taxon>Streptomycetaceae</taxon>
        <taxon>Streptomyces</taxon>
    </lineage>
</organism>
<dbReference type="AlphaFoldDB" id="A0A5R9E1I5"/>
<keyword evidence="1 2" id="KW-0238">DNA-binding</keyword>
<proteinExistence type="predicted"/>
<evidence type="ECO:0000313" key="5">
    <source>
        <dbReference type="Proteomes" id="UP000305921"/>
    </source>
</evidence>
<dbReference type="OrthoDB" id="5177743at2"/>
<comment type="caution">
    <text evidence="4">The sequence shown here is derived from an EMBL/GenBank/DDBJ whole genome shotgun (WGS) entry which is preliminary data.</text>
</comment>
<dbReference type="InterPro" id="IPR001647">
    <property type="entry name" value="HTH_TetR"/>
</dbReference>
<dbReference type="Gene3D" id="1.10.357.10">
    <property type="entry name" value="Tetracycline Repressor, domain 2"/>
    <property type="match status" value="1"/>
</dbReference>
<accession>A0A5R9E1I5</accession>
<evidence type="ECO:0000256" key="1">
    <source>
        <dbReference type="ARBA" id="ARBA00023125"/>
    </source>
</evidence>
<feature type="domain" description="HTH tetR-type" evidence="3">
    <location>
        <begin position="7"/>
        <end position="67"/>
    </location>
</feature>
<dbReference type="EMBL" id="VAWE01000001">
    <property type="protein sequence ID" value="TLQ42832.1"/>
    <property type="molecule type" value="Genomic_DNA"/>
</dbReference>
<dbReference type="SUPFAM" id="SSF46689">
    <property type="entry name" value="Homeodomain-like"/>
    <property type="match status" value="1"/>
</dbReference>
<evidence type="ECO:0000259" key="3">
    <source>
        <dbReference type="PROSITE" id="PS50977"/>
    </source>
</evidence>
<feature type="DNA-binding region" description="H-T-H motif" evidence="2">
    <location>
        <begin position="30"/>
        <end position="49"/>
    </location>
</feature>
<sequence>MPRSPDLAKRRELLDRVHAYVIRNGLSGLSLRPLARALGTSDRMLLYYFGTKERLVTEVLALDEDRPLLRVRDRLESTGPPEDAAGVRCLMEEVWQHFTAPGLRAAFPLYLEVMADSLLHPDRYGPVMRDTIGQWTDLLASVLLGIGVPADRARSHAVLLTGAIFGLLMAPMADARWDRATTAYRDLLDSLEPAWRSVR</sequence>
<protein>
    <submittedName>
        <fullName evidence="4">TetR/AcrR family transcriptional regulator</fullName>
    </submittedName>
</protein>
<evidence type="ECO:0000256" key="2">
    <source>
        <dbReference type="PROSITE-ProRule" id="PRU00335"/>
    </source>
</evidence>
<name>A0A5R9E1I5_9ACTN</name>
<reference evidence="4 5" key="1">
    <citation type="submission" date="2019-05" db="EMBL/GenBank/DDBJ databases">
        <title>Streptomyces marianii sp. nov., a novel marine actinomycete from southern coast of India.</title>
        <authorList>
            <person name="Iniyan A.M."/>
            <person name="Wink J."/>
            <person name="Ramprasad E."/>
            <person name="Ramana C.V."/>
            <person name="Bunk B."/>
            <person name="Sproer C."/>
            <person name="Joseph F.-J.R.S."/>
            <person name="Vincent S.G.P."/>
        </authorList>
    </citation>
    <scope>NUCLEOTIDE SEQUENCE [LARGE SCALE GENOMIC DNA]</scope>
    <source>
        <strain evidence="4 5">ICN19</strain>
    </source>
</reference>
<dbReference type="Proteomes" id="UP000305921">
    <property type="component" value="Unassembled WGS sequence"/>
</dbReference>
<dbReference type="GO" id="GO:0003677">
    <property type="term" value="F:DNA binding"/>
    <property type="evidence" value="ECO:0007669"/>
    <property type="project" value="UniProtKB-UniRule"/>
</dbReference>
<dbReference type="InterPro" id="IPR009057">
    <property type="entry name" value="Homeodomain-like_sf"/>
</dbReference>
<dbReference type="RefSeq" id="WP_138052248.1">
    <property type="nucleotide sequence ID" value="NZ_VAWE01000001.1"/>
</dbReference>
<evidence type="ECO:0000313" key="4">
    <source>
        <dbReference type="EMBL" id="TLQ42832.1"/>
    </source>
</evidence>